<evidence type="ECO:0000256" key="2">
    <source>
        <dbReference type="ARBA" id="ARBA00022692"/>
    </source>
</evidence>
<keyword evidence="6" id="KW-0325">Glycoprotein</keyword>
<protein>
    <submittedName>
        <fullName evidence="7">Uncharacterized protein</fullName>
    </submittedName>
</protein>
<name>A0AAD8RYK1_LOLMU</name>
<keyword evidence="4" id="KW-1133">Transmembrane helix</keyword>
<keyword evidence="3" id="KW-0732">Signal</keyword>
<dbReference type="Pfam" id="PF13855">
    <property type="entry name" value="LRR_8"/>
    <property type="match status" value="1"/>
</dbReference>
<evidence type="ECO:0000256" key="6">
    <source>
        <dbReference type="ARBA" id="ARBA00023180"/>
    </source>
</evidence>
<comment type="subcellular location">
    <subcellularLocation>
        <location evidence="1">Membrane</location>
        <topology evidence="1">Single-pass type I membrane protein</topology>
    </subcellularLocation>
</comment>
<dbReference type="EMBL" id="JAUUTY010000004">
    <property type="protein sequence ID" value="KAK1641951.1"/>
    <property type="molecule type" value="Genomic_DNA"/>
</dbReference>
<evidence type="ECO:0000313" key="7">
    <source>
        <dbReference type="EMBL" id="KAK1641951.1"/>
    </source>
</evidence>
<gene>
    <name evidence="7" type="ORF">QYE76_059756</name>
</gene>
<dbReference type="PROSITE" id="PS51450">
    <property type="entry name" value="LRR"/>
    <property type="match status" value="1"/>
</dbReference>
<dbReference type="Gene3D" id="3.80.10.10">
    <property type="entry name" value="Ribonuclease Inhibitor"/>
    <property type="match status" value="1"/>
</dbReference>
<dbReference type="InterPro" id="IPR032675">
    <property type="entry name" value="LRR_dom_sf"/>
</dbReference>
<keyword evidence="8" id="KW-1185">Reference proteome</keyword>
<organism evidence="7 8">
    <name type="scientific">Lolium multiflorum</name>
    <name type="common">Italian ryegrass</name>
    <name type="synonym">Lolium perenne subsp. multiflorum</name>
    <dbReference type="NCBI Taxonomy" id="4521"/>
    <lineage>
        <taxon>Eukaryota</taxon>
        <taxon>Viridiplantae</taxon>
        <taxon>Streptophyta</taxon>
        <taxon>Embryophyta</taxon>
        <taxon>Tracheophyta</taxon>
        <taxon>Spermatophyta</taxon>
        <taxon>Magnoliopsida</taxon>
        <taxon>Liliopsida</taxon>
        <taxon>Poales</taxon>
        <taxon>Poaceae</taxon>
        <taxon>BOP clade</taxon>
        <taxon>Pooideae</taxon>
        <taxon>Poodae</taxon>
        <taxon>Poeae</taxon>
        <taxon>Poeae Chloroplast Group 2 (Poeae type)</taxon>
        <taxon>Loliodinae</taxon>
        <taxon>Loliinae</taxon>
        <taxon>Lolium</taxon>
    </lineage>
</organism>
<proteinExistence type="predicted"/>
<evidence type="ECO:0000313" key="8">
    <source>
        <dbReference type="Proteomes" id="UP001231189"/>
    </source>
</evidence>
<evidence type="ECO:0000256" key="3">
    <source>
        <dbReference type="ARBA" id="ARBA00022729"/>
    </source>
</evidence>
<keyword evidence="5" id="KW-0472">Membrane</keyword>
<dbReference type="Proteomes" id="UP001231189">
    <property type="component" value="Unassembled WGS sequence"/>
</dbReference>
<sequence>MTSIVKLDLSTNRLVGMIPTNLENLCSLEEFFVHGNKMMNGTITEFFQRLPSCSWNKLTFVYLPSSNLTGSLPTKLEPLRNLIWLYLRGNKLIGPVPLWIGELTKLTELDLSYNKLEGFIHEGHLSGLKSLEILWLSNNAIAFTMNSTWVHPSNLTDIELWSCFLGPRFPLWLRWLIHVEHLDISNTSISDMVPDWFWITASTVKILNMPTEQN</sequence>
<evidence type="ECO:0000256" key="1">
    <source>
        <dbReference type="ARBA" id="ARBA00004479"/>
    </source>
</evidence>
<dbReference type="PANTHER" id="PTHR48063">
    <property type="entry name" value="LRR RECEPTOR-LIKE KINASE"/>
    <property type="match status" value="1"/>
</dbReference>
<dbReference type="PRINTS" id="PR00019">
    <property type="entry name" value="LEURICHRPT"/>
</dbReference>
<evidence type="ECO:0000256" key="5">
    <source>
        <dbReference type="ARBA" id="ARBA00023136"/>
    </source>
</evidence>
<dbReference type="SUPFAM" id="SSF52058">
    <property type="entry name" value="L domain-like"/>
    <property type="match status" value="1"/>
</dbReference>
<dbReference type="GO" id="GO:0016020">
    <property type="term" value="C:membrane"/>
    <property type="evidence" value="ECO:0007669"/>
    <property type="project" value="UniProtKB-SubCell"/>
</dbReference>
<dbReference type="Pfam" id="PF00560">
    <property type="entry name" value="LRR_1"/>
    <property type="match status" value="2"/>
</dbReference>
<comment type="caution">
    <text evidence="7">The sequence shown here is derived from an EMBL/GenBank/DDBJ whole genome shotgun (WGS) entry which is preliminary data.</text>
</comment>
<keyword evidence="2" id="KW-0812">Transmembrane</keyword>
<evidence type="ECO:0000256" key="4">
    <source>
        <dbReference type="ARBA" id="ARBA00022989"/>
    </source>
</evidence>
<dbReference type="InterPro" id="IPR046956">
    <property type="entry name" value="RLP23-like"/>
</dbReference>
<dbReference type="AlphaFoldDB" id="A0AAD8RYK1"/>
<dbReference type="PANTHER" id="PTHR48063:SF72">
    <property type="entry name" value="HCRVF1 PROTEIN-LIKE"/>
    <property type="match status" value="1"/>
</dbReference>
<dbReference type="InterPro" id="IPR001611">
    <property type="entry name" value="Leu-rich_rpt"/>
</dbReference>
<reference evidence="7" key="1">
    <citation type="submission" date="2023-07" db="EMBL/GenBank/DDBJ databases">
        <title>A chromosome-level genome assembly of Lolium multiflorum.</title>
        <authorList>
            <person name="Chen Y."/>
            <person name="Copetti D."/>
            <person name="Kolliker R."/>
            <person name="Studer B."/>
        </authorList>
    </citation>
    <scope>NUCLEOTIDE SEQUENCE</scope>
    <source>
        <strain evidence="7">02402/16</strain>
        <tissue evidence="7">Leaf</tissue>
    </source>
</reference>
<accession>A0AAD8RYK1</accession>